<gene>
    <name evidence="1" type="ORF">ACGFYS_30125</name>
</gene>
<comment type="caution">
    <text evidence="1">The sequence shown here is derived from an EMBL/GenBank/DDBJ whole genome shotgun (WGS) entry which is preliminary data.</text>
</comment>
<keyword evidence="2" id="KW-1185">Reference proteome</keyword>
<organism evidence="1 2">
    <name type="scientific">Streptomyces omiyaensis</name>
    <dbReference type="NCBI Taxonomy" id="68247"/>
    <lineage>
        <taxon>Bacteria</taxon>
        <taxon>Bacillati</taxon>
        <taxon>Actinomycetota</taxon>
        <taxon>Actinomycetes</taxon>
        <taxon>Kitasatosporales</taxon>
        <taxon>Streptomycetaceae</taxon>
        <taxon>Streptomyces</taxon>
    </lineage>
</organism>
<protein>
    <submittedName>
        <fullName evidence="1">Uncharacterized protein</fullName>
    </submittedName>
</protein>
<name>A0ABW7C481_9ACTN</name>
<sequence length="197" mass="21674">MYLNDHLAGAAGGAALARRVSRSHRSRPSGPRLAELATEIAEDRESLREVMRALDVPVRRTKTLIFRLAEKTARIKPNGRLLRRSPLSDLLELEALRLSVEGKLAWWRTLHSVARTDDRVDQDVMRHLVGRAEQQIRVLEGLCHGAATTAFASDGTGGRHQLRAAAHRPKGWGVRFRAHSSLAPSRCAGGYGGRGPV</sequence>
<dbReference type="EMBL" id="JBICZW010000027">
    <property type="protein sequence ID" value="MFG3193186.1"/>
    <property type="molecule type" value="Genomic_DNA"/>
</dbReference>
<proteinExistence type="predicted"/>
<dbReference type="RefSeq" id="WP_189853569.1">
    <property type="nucleotide sequence ID" value="NZ_BMVV01000040.1"/>
</dbReference>
<reference evidence="1 2" key="1">
    <citation type="submission" date="2024-10" db="EMBL/GenBank/DDBJ databases">
        <title>The Natural Products Discovery Center: Release of the First 8490 Sequenced Strains for Exploring Actinobacteria Biosynthetic Diversity.</title>
        <authorList>
            <person name="Kalkreuter E."/>
            <person name="Kautsar S.A."/>
            <person name="Yang D."/>
            <person name="Bader C.D."/>
            <person name="Teijaro C.N."/>
            <person name="Fluegel L."/>
            <person name="Davis C.M."/>
            <person name="Simpson J.R."/>
            <person name="Lauterbach L."/>
            <person name="Steele A.D."/>
            <person name="Gui C."/>
            <person name="Meng S."/>
            <person name="Li G."/>
            <person name="Viehrig K."/>
            <person name="Ye F."/>
            <person name="Su P."/>
            <person name="Kiefer A.F."/>
            <person name="Nichols A."/>
            <person name="Cepeda A.J."/>
            <person name="Yan W."/>
            <person name="Fan B."/>
            <person name="Jiang Y."/>
            <person name="Adhikari A."/>
            <person name="Zheng C.-J."/>
            <person name="Schuster L."/>
            <person name="Cowan T.M."/>
            <person name="Smanski M.J."/>
            <person name="Chevrette M.G."/>
            <person name="De Carvalho L.P.S."/>
            <person name="Shen B."/>
        </authorList>
    </citation>
    <scope>NUCLEOTIDE SEQUENCE [LARGE SCALE GENOMIC DNA]</scope>
    <source>
        <strain evidence="1 2">NPDC048229</strain>
    </source>
</reference>
<evidence type="ECO:0000313" key="2">
    <source>
        <dbReference type="Proteomes" id="UP001604282"/>
    </source>
</evidence>
<dbReference type="Proteomes" id="UP001604282">
    <property type="component" value="Unassembled WGS sequence"/>
</dbReference>
<accession>A0ABW7C481</accession>
<evidence type="ECO:0000313" key="1">
    <source>
        <dbReference type="EMBL" id="MFG3193186.1"/>
    </source>
</evidence>